<dbReference type="GO" id="GO:0046872">
    <property type="term" value="F:metal ion binding"/>
    <property type="evidence" value="ECO:0007669"/>
    <property type="project" value="UniProtKB-KW"/>
</dbReference>
<dbReference type="InterPro" id="IPR045028">
    <property type="entry name" value="DinG/Rad3-like"/>
</dbReference>
<evidence type="ECO:0000256" key="5">
    <source>
        <dbReference type="ARBA" id="ARBA00022723"/>
    </source>
</evidence>
<dbReference type="Proteomes" id="UP000013827">
    <property type="component" value="Unassembled WGS sequence"/>
</dbReference>
<dbReference type="GO" id="GO:0045951">
    <property type="term" value="P:positive regulation of mitotic recombination"/>
    <property type="evidence" value="ECO:0007669"/>
    <property type="project" value="TreeGrafter"/>
</dbReference>
<dbReference type="GO" id="GO:0003684">
    <property type="term" value="F:damaged DNA binding"/>
    <property type="evidence" value="ECO:0007669"/>
    <property type="project" value="TreeGrafter"/>
</dbReference>
<evidence type="ECO:0000259" key="20">
    <source>
        <dbReference type="PROSITE" id="PS51193"/>
    </source>
</evidence>
<organism evidence="21 22">
    <name type="scientific">Emiliania huxleyi (strain CCMP1516)</name>
    <dbReference type="NCBI Taxonomy" id="280463"/>
    <lineage>
        <taxon>Eukaryota</taxon>
        <taxon>Haptista</taxon>
        <taxon>Haptophyta</taxon>
        <taxon>Prymnesiophyceae</taxon>
        <taxon>Isochrysidales</taxon>
        <taxon>Noelaerhabdaceae</taxon>
        <taxon>Emiliania</taxon>
    </lineage>
</organism>
<dbReference type="EnsemblProtists" id="EOD35352">
    <property type="protein sequence ID" value="EOD35352"/>
    <property type="gene ID" value="EMIHUDRAFT_63180"/>
</dbReference>
<comment type="catalytic activity">
    <reaction evidence="18">
        <text>ATP + H2O = ADP + phosphate + H(+)</text>
        <dbReference type="Rhea" id="RHEA:13065"/>
        <dbReference type="ChEBI" id="CHEBI:15377"/>
        <dbReference type="ChEBI" id="CHEBI:15378"/>
        <dbReference type="ChEBI" id="CHEBI:30616"/>
        <dbReference type="ChEBI" id="CHEBI:43474"/>
        <dbReference type="ChEBI" id="CHEBI:456216"/>
        <dbReference type="EC" id="5.6.2.3"/>
    </reaction>
</comment>
<feature type="region of interest" description="Disordered" evidence="19">
    <location>
        <begin position="748"/>
        <end position="771"/>
    </location>
</feature>
<dbReference type="GO" id="GO:0005634">
    <property type="term" value="C:nucleus"/>
    <property type="evidence" value="ECO:0007669"/>
    <property type="project" value="UniProtKB-SubCell"/>
</dbReference>
<accession>A0A0D3KHW7</accession>
<name>A0A0D3KHW7_EMIH1</name>
<dbReference type="Gene3D" id="3.40.50.300">
    <property type="entry name" value="P-loop containing nucleotide triphosphate hydrolases"/>
    <property type="match status" value="2"/>
</dbReference>
<dbReference type="Pfam" id="PF13307">
    <property type="entry name" value="Helicase_C_2"/>
    <property type="match status" value="1"/>
</dbReference>
<evidence type="ECO:0000256" key="7">
    <source>
        <dbReference type="ARBA" id="ARBA00022763"/>
    </source>
</evidence>
<dbReference type="InterPro" id="IPR010614">
    <property type="entry name" value="RAD3-like_helicase_DEAD"/>
</dbReference>
<keyword evidence="5" id="KW-0479">Metal-binding</keyword>
<evidence type="ECO:0000256" key="3">
    <source>
        <dbReference type="ARBA" id="ARBA00009146"/>
    </source>
</evidence>
<evidence type="ECO:0000256" key="14">
    <source>
        <dbReference type="ARBA" id="ARBA00023204"/>
    </source>
</evidence>
<dbReference type="PRINTS" id="PR00852">
    <property type="entry name" value="XRODRMPGMNTD"/>
</dbReference>
<feature type="domain" description="Helicase ATP-binding" evidence="20">
    <location>
        <begin position="7"/>
        <end position="289"/>
    </location>
</feature>
<evidence type="ECO:0000313" key="22">
    <source>
        <dbReference type="Proteomes" id="UP000013827"/>
    </source>
</evidence>
<reference evidence="21" key="2">
    <citation type="submission" date="2024-10" db="UniProtKB">
        <authorList>
            <consortium name="EnsemblProtists"/>
        </authorList>
    </citation>
    <scope>IDENTIFICATION</scope>
</reference>
<dbReference type="eggNOG" id="KOG1131">
    <property type="taxonomic scope" value="Eukaryota"/>
</dbReference>
<protein>
    <recommendedName>
        <fullName evidence="17">DNA 5'-3' helicase</fullName>
        <ecNumber evidence="17">5.6.2.3</ecNumber>
    </recommendedName>
</protein>
<dbReference type="NCBIfam" id="TIGR00604">
    <property type="entry name" value="rad3"/>
    <property type="match status" value="1"/>
</dbReference>
<evidence type="ECO:0000256" key="19">
    <source>
        <dbReference type="SAM" id="MobiDB-lite"/>
    </source>
</evidence>
<dbReference type="GO" id="GO:0005524">
    <property type="term" value="F:ATP binding"/>
    <property type="evidence" value="ECO:0007669"/>
    <property type="project" value="UniProtKB-KW"/>
</dbReference>
<dbReference type="InterPro" id="IPR006554">
    <property type="entry name" value="Helicase-like_DEXD_c2"/>
</dbReference>
<dbReference type="PROSITE" id="PS51193">
    <property type="entry name" value="HELICASE_ATP_BIND_2"/>
    <property type="match status" value="1"/>
</dbReference>
<dbReference type="EC" id="5.6.2.3" evidence="17"/>
<evidence type="ECO:0000313" key="21">
    <source>
        <dbReference type="EnsemblProtists" id="EOD35352"/>
    </source>
</evidence>
<dbReference type="InterPro" id="IPR010643">
    <property type="entry name" value="HBB"/>
</dbReference>
<dbReference type="GO" id="GO:0043139">
    <property type="term" value="F:5'-3' DNA helicase activity"/>
    <property type="evidence" value="ECO:0007669"/>
    <property type="project" value="UniProtKB-EC"/>
</dbReference>
<evidence type="ECO:0000256" key="18">
    <source>
        <dbReference type="ARBA" id="ARBA00048954"/>
    </source>
</evidence>
<keyword evidence="4" id="KW-0004">4Fe-4S</keyword>
<keyword evidence="10" id="KW-0067">ATP-binding</keyword>
<keyword evidence="8" id="KW-0378">Hydrolase</keyword>
<dbReference type="CDD" id="cd18788">
    <property type="entry name" value="SF2_C_XPD"/>
    <property type="match status" value="1"/>
</dbReference>
<dbReference type="PANTHER" id="PTHR11472:SF1">
    <property type="entry name" value="GENERAL TRANSCRIPTION AND DNA REPAIR FACTOR IIH HELICASE SUBUNIT XPD"/>
    <property type="match status" value="1"/>
</dbReference>
<evidence type="ECO:0000256" key="2">
    <source>
        <dbReference type="ARBA" id="ARBA00004123"/>
    </source>
</evidence>
<dbReference type="SUPFAM" id="SSF52540">
    <property type="entry name" value="P-loop containing nucleoside triphosphate hydrolases"/>
    <property type="match status" value="2"/>
</dbReference>
<keyword evidence="16" id="KW-0539">Nucleus</keyword>
<evidence type="ECO:0000256" key="13">
    <source>
        <dbReference type="ARBA" id="ARBA00023125"/>
    </source>
</evidence>
<dbReference type="Pfam" id="PF06733">
    <property type="entry name" value="DEAD_2"/>
    <property type="match status" value="1"/>
</dbReference>
<evidence type="ECO:0000256" key="1">
    <source>
        <dbReference type="ARBA" id="ARBA00001966"/>
    </source>
</evidence>
<keyword evidence="22" id="KW-1185">Reference proteome</keyword>
<keyword evidence="13" id="KW-0238">DNA-binding</keyword>
<dbReference type="GO" id="GO:0006289">
    <property type="term" value="P:nucleotide-excision repair"/>
    <property type="evidence" value="ECO:0007669"/>
    <property type="project" value="InterPro"/>
</dbReference>
<dbReference type="KEGG" id="ehx:EMIHUDRAFT_63180"/>
<dbReference type="RefSeq" id="XP_005787781.1">
    <property type="nucleotide sequence ID" value="XM_005787724.1"/>
</dbReference>
<dbReference type="STRING" id="2903.R1DJY8"/>
<evidence type="ECO:0000256" key="6">
    <source>
        <dbReference type="ARBA" id="ARBA00022741"/>
    </source>
</evidence>
<evidence type="ECO:0000256" key="11">
    <source>
        <dbReference type="ARBA" id="ARBA00023004"/>
    </source>
</evidence>
<dbReference type="GO" id="GO:0051539">
    <property type="term" value="F:4 iron, 4 sulfur cluster binding"/>
    <property type="evidence" value="ECO:0007669"/>
    <property type="project" value="UniProtKB-KW"/>
</dbReference>
<dbReference type="InterPro" id="IPR027417">
    <property type="entry name" value="P-loop_NTPase"/>
</dbReference>
<evidence type="ECO:0000256" key="16">
    <source>
        <dbReference type="ARBA" id="ARBA00023242"/>
    </source>
</evidence>
<sequence length="844" mass="94006">MRFQVEELEVQFPYPRIYPEQYAYMVELKRSLDARGHSMLEMPTGTGKTITLLSLITSYQRAHPAMGKLLYCTRTIPEMEKVLEELKVLEAHRDELFGQDRKDKLFAVGLTSRRNLRVPPKALSPQPSALGPALSPRPVGARPCLDCSSAEQVRELCSYYEALEAQGSDAALPAAVYTLEELKELGRGKGWCPYFLARHVISFANVVVYNYQYLLDPKISQLVSRSMQRECVVAHNIDNICIEVMSINFRMPTLEASPDTSETLPTPFLDSVRSPRGGAPPHRYQRLVHGLANSGALNASDELAANPLLPQDILLQAVPGNLRRADSFVLFLKRLVAHLKKRLQTEEVEESSRLALPATPPPAPRRTARLLRASRTSSQSRSTLSLQVTDVSDFNPLLLVGDFATLLATYRQGFCIIIEPYDERSPALPDPLFQFCCNDASIAMKPVFERFQSVLSGALSLLTNDSLVTTGTLSPIDMYPKILGFEPRAVHSFAMSFSRDIILPLVVTRGADQAPLSSKFDLRSEPTTVRNYGKLLLDIAATVPDGVVAFFTSYSYMQQVVREWHALGILKRVLEHKLVFIETTDVLETTMALENFKRACDCGRGAVFLSIARGKVAEGVDFDRHYGRAVLLLGVPFQYTLGRVLRARLEFLRDTCAIDEADFLTFDAIRQAAQCAGRVIRGKTDYGIVVFADKRYNRADKRDKLPGWIRQFITDGSLDPLLRPRLRSLNLSSDLAMHRARQFLRKMAQPATTARSVPSPRPRETWGGPDAPRAITCAQAETVSLDFEQLRRSNAYVASAATATAAITSHPLQATGQQLPDQPADQPERFAVEMDEAEAMEIAV</sequence>
<dbReference type="OMA" id="WQTMGIL"/>
<keyword evidence="7" id="KW-0227">DNA damage</keyword>
<dbReference type="Pfam" id="PF06777">
    <property type="entry name" value="HBB"/>
    <property type="match status" value="1"/>
</dbReference>
<evidence type="ECO:0000256" key="12">
    <source>
        <dbReference type="ARBA" id="ARBA00023014"/>
    </source>
</evidence>
<evidence type="ECO:0000256" key="4">
    <source>
        <dbReference type="ARBA" id="ARBA00022485"/>
    </source>
</evidence>
<keyword evidence="12" id="KW-0411">Iron-sulfur</keyword>
<dbReference type="InterPro" id="IPR001945">
    <property type="entry name" value="RAD3/XPD"/>
</dbReference>
<dbReference type="GO" id="GO:0006366">
    <property type="term" value="P:transcription by RNA polymerase II"/>
    <property type="evidence" value="ECO:0007669"/>
    <property type="project" value="TreeGrafter"/>
</dbReference>
<dbReference type="GO" id="GO:0016818">
    <property type="term" value="F:hydrolase activity, acting on acid anhydrides, in phosphorus-containing anhydrides"/>
    <property type="evidence" value="ECO:0007669"/>
    <property type="project" value="InterPro"/>
</dbReference>
<dbReference type="PANTHER" id="PTHR11472">
    <property type="entry name" value="DNA REPAIR DEAD HELICASE RAD3/XP-D SUBFAMILY MEMBER"/>
    <property type="match status" value="1"/>
</dbReference>
<dbReference type="InterPro" id="IPR006555">
    <property type="entry name" value="ATP-dep_Helicase_C"/>
</dbReference>
<dbReference type="SMART" id="SM00488">
    <property type="entry name" value="DEXDc2"/>
    <property type="match status" value="1"/>
</dbReference>
<comment type="similarity">
    <text evidence="3">Belongs to the helicase family. RAD3/XPD subfamily.</text>
</comment>
<keyword evidence="14" id="KW-0234">DNA repair</keyword>
<evidence type="ECO:0000256" key="15">
    <source>
        <dbReference type="ARBA" id="ARBA00023235"/>
    </source>
</evidence>
<comment type="subcellular location">
    <subcellularLocation>
        <location evidence="2">Nucleus</location>
    </subcellularLocation>
</comment>
<dbReference type="PaxDb" id="2903-EOD35352"/>
<keyword evidence="15" id="KW-0413">Isomerase</keyword>
<dbReference type="FunFam" id="3.40.50.300:FF:000135">
    <property type="entry name" value="DNA repair helicase RAD3, putative"/>
    <property type="match status" value="1"/>
</dbReference>
<keyword evidence="9" id="KW-0347">Helicase</keyword>
<evidence type="ECO:0000256" key="10">
    <source>
        <dbReference type="ARBA" id="ARBA00022840"/>
    </source>
</evidence>
<dbReference type="GeneID" id="17280622"/>
<comment type="cofactor">
    <cofactor evidence="1">
        <name>[4Fe-4S] cluster</name>
        <dbReference type="ChEBI" id="CHEBI:49883"/>
    </cofactor>
</comment>
<evidence type="ECO:0000256" key="8">
    <source>
        <dbReference type="ARBA" id="ARBA00022801"/>
    </source>
</evidence>
<evidence type="ECO:0000256" key="17">
    <source>
        <dbReference type="ARBA" id="ARBA00044969"/>
    </source>
</evidence>
<dbReference type="HOGENOM" id="CLU_011312_1_0_1"/>
<dbReference type="AlphaFoldDB" id="A0A0D3KHW7"/>
<dbReference type="InterPro" id="IPR014013">
    <property type="entry name" value="Helic_SF1/SF2_ATP-bd_DinG/Rad3"/>
</dbReference>
<proteinExistence type="inferred from homology"/>
<dbReference type="InterPro" id="IPR013020">
    <property type="entry name" value="Rad3/Chl1-like"/>
</dbReference>
<evidence type="ECO:0000256" key="9">
    <source>
        <dbReference type="ARBA" id="ARBA00022806"/>
    </source>
</evidence>
<keyword evidence="6" id="KW-0547">Nucleotide-binding</keyword>
<dbReference type="SMART" id="SM00491">
    <property type="entry name" value="HELICc2"/>
    <property type="match status" value="1"/>
</dbReference>
<keyword evidence="11" id="KW-0408">Iron</keyword>
<reference evidence="22" key="1">
    <citation type="journal article" date="2013" name="Nature">
        <title>Pan genome of the phytoplankton Emiliania underpins its global distribution.</title>
        <authorList>
            <person name="Read B.A."/>
            <person name="Kegel J."/>
            <person name="Klute M.J."/>
            <person name="Kuo A."/>
            <person name="Lefebvre S.C."/>
            <person name="Maumus F."/>
            <person name="Mayer C."/>
            <person name="Miller J."/>
            <person name="Monier A."/>
            <person name="Salamov A."/>
            <person name="Young J."/>
            <person name="Aguilar M."/>
            <person name="Claverie J.M."/>
            <person name="Frickenhaus S."/>
            <person name="Gonzalez K."/>
            <person name="Herman E.K."/>
            <person name="Lin Y.C."/>
            <person name="Napier J."/>
            <person name="Ogata H."/>
            <person name="Sarno A.F."/>
            <person name="Shmutz J."/>
            <person name="Schroeder D."/>
            <person name="de Vargas C."/>
            <person name="Verret F."/>
            <person name="von Dassow P."/>
            <person name="Valentin K."/>
            <person name="Van de Peer Y."/>
            <person name="Wheeler G."/>
            <person name="Dacks J.B."/>
            <person name="Delwiche C.F."/>
            <person name="Dyhrman S.T."/>
            <person name="Glockner G."/>
            <person name="John U."/>
            <person name="Richards T."/>
            <person name="Worden A.Z."/>
            <person name="Zhang X."/>
            <person name="Grigoriev I.V."/>
            <person name="Allen A.E."/>
            <person name="Bidle K."/>
            <person name="Borodovsky M."/>
            <person name="Bowler C."/>
            <person name="Brownlee C."/>
            <person name="Cock J.M."/>
            <person name="Elias M."/>
            <person name="Gladyshev V.N."/>
            <person name="Groth M."/>
            <person name="Guda C."/>
            <person name="Hadaegh A."/>
            <person name="Iglesias-Rodriguez M.D."/>
            <person name="Jenkins J."/>
            <person name="Jones B.M."/>
            <person name="Lawson T."/>
            <person name="Leese F."/>
            <person name="Lindquist E."/>
            <person name="Lobanov A."/>
            <person name="Lomsadze A."/>
            <person name="Malik S.B."/>
            <person name="Marsh M.E."/>
            <person name="Mackinder L."/>
            <person name="Mock T."/>
            <person name="Mueller-Roeber B."/>
            <person name="Pagarete A."/>
            <person name="Parker M."/>
            <person name="Probert I."/>
            <person name="Quesneville H."/>
            <person name="Raines C."/>
            <person name="Rensing S.A."/>
            <person name="Riano-Pachon D.M."/>
            <person name="Richier S."/>
            <person name="Rokitta S."/>
            <person name="Shiraiwa Y."/>
            <person name="Soanes D.M."/>
            <person name="van der Giezen M."/>
            <person name="Wahlund T.M."/>
            <person name="Williams B."/>
            <person name="Wilson W."/>
            <person name="Wolfe G."/>
            <person name="Wurch L.L."/>
        </authorList>
    </citation>
    <scope>NUCLEOTIDE SEQUENCE</scope>
</reference>